<keyword evidence="1" id="KW-1133">Transmembrane helix</keyword>
<dbReference type="Proteomes" id="UP000294927">
    <property type="component" value="Unassembled WGS sequence"/>
</dbReference>
<dbReference type="AlphaFoldDB" id="A0A4R7UY96"/>
<evidence type="ECO:0000256" key="1">
    <source>
        <dbReference type="SAM" id="Phobius"/>
    </source>
</evidence>
<keyword evidence="1" id="KW-0472">Membrane</keyword>
<gene>
    <name evidence="2" type="ORF">CLV71_121173</name>
</gene>
<protein>
    <submittedName>
        <fullName evidence="2">Uncharacterized protein</fullName>
    </submittedName>
</protein>
<evidence type="ECO:0000313" key="2">
    <source>
        <dbReference type="EMBL" id="TDV41107.1"/>
    </source>
</evidence>
<dbReference type="EMBL" id="SOCP01000021">
    <property type="protein sequence ID" value="TDV41107.1"/>
    <property type="molecule type" value="Genomic_DNA"/>
</dbReference>
<reference evidence="2 3" key="1">
    <citation type="submission" date="2019-03" db="EMBL/GenBank/DDBJ databases">
        <title>Genomic Encyclopedia of Archaeal and Bacterial Type Strains, Phase II (KMG-II): from individual species to whole genera.</title>
        <authorList>
            <person name="Goeker M."/>
        </authorList>
    </citation>
    <scope>NUCLEOTIDE SEQUENCE [LARGE SCALE GENOMIC DNA]</scope>
    <source>
        <strain evidence="2 3">DSM 45499</strain>
    </source>
</reference>
<keyword evidence="1" id="KW-0812">Transmembrane</keyword>
<sequence>MLGVVTGLWLAVYTFFGTVLPVVLLGRPGVMVIIWLGLLARHRESVLIPAEVA</sequence>
<dbReference type="RefSeq" id="WP_166664448.1">
    <property type="nucleotide sequence ID" value="NZ_SOCP01000021.1"/>
</dbReference>
<name>A0A4R7UY96_9PSEU</name>
<accession>A0A4R7UY96</accession>
<feature type="transmembrane region" description="Helical" evidence="1">
    <location>
        <begin position="12"/>
        <end position="38"/>
    </location>
</feature>
<keyword evidence="3" id="KW-1185">Reference proteome</keyword>
<evidence type="ECO:0000313" key="3">
    <source>
        <dbReference type="Proteomes" id="UP000294927"/>
    </source>
</evidence>
<comment type="caution">
    <text evidence="2">The sequence shown here is derived from an EMBL/GenBank/DDBJ whole genome shotgun (WGS) entry which is preliminary data.</text>
</comment>
<organism evidence="2 3">
    <name type="scientific">Actinophytocola oryzae</name>
    <dbReference type="NCBI Taxonomy" id="502181"/>
    <lineage>
        <taxon>Bacteria</taxon>
        <taxon>Bacillati</taxon>
        <taxon>Actinomycetota</taxon>
        <taxon>Actinomycetes</taxon>
        <taxon>Pseudonocardiales</taxon>
        <taxon>Pseudonocardiaceae</taxon>
    </lineage>
</organism>
<proteinExistence type="predicted"/>